<dbReference type="RefSeq" id="WP_075758061.1">
    <property type="nucleotide sequence ID" value="NZ_LT608335.1"/>
</dbReference>
<reference evidence="1" key="1">
    <citation type="submission" date="2016-08" db="EMBL/GenBank/DDBJ databases">
        <authorList>
            <person name="Seilhamer J.J."/>
        </authorList>
    </citation>
    <scope>NUCLEOTIDE SEQUENCE</scope>
    <source>
        <strain evidence="1">86</strain>
    </source>
</reference>
<organism evidence="1">
    <name type="scientific">uncultured Sporomusa sp</name>
    <dbReference type="NCBI Taxonomy" id="307249"/>
    <lineage>
        <taxon>Bacteria</taxon>
        <taxon>Bacillati</taxon>
        <taxon>Bacillota</taxon>
        <taxon>Negativicutes</taxon>
        <taxon>Selenomonadales</taxon>
        <taxon>Sporomusaceae</taxon>
        <taxon>Sporomusa</taxon>
        <taxon>environmental samples</taxon>
    </lineage>
</organism>
<dbReference type="EMBL" id="FMJE01000005">
    <property type="protein sequence ID" value="SCM82835.1"/>
    <property type="molecule type" value="Genomic_DNA"/>
</dbReference>
<sequence length="105" mass="11609">MAQMGQQSNQSMQAGMNGQGATISERELLQLALSDAKYTAAAINTFALECVSETLRRDYLTILGEVHSQEKQIFDLMQQKGYYTVQNANPQDIAQAKSKFSSQAQ</sequence>
<accession>A0A212LZ17</accession>
<name>A0A212LZ17_9FIRM</name>
<dbReference type="InterPro" id="IPR012851">
    <property type="entry name" value="Spore_coat_CotF-like"/>
</dbReference>
<evidence type="ECO:0000313" key="1">
    <source>
        <dbReference type="EMBL" id="SCM82835.1"/>
    </source>
</evidence>
<protein>
    <submittedName>
        <fullName evidence="1">Coat F domain containing protein</fullName>
    </submittedName>
</protein>
<gene>
    <name evidence="1" type="ORF">KL86SPO_50607</name>
</gene>
<dbReference type="AlphaFoldDB" id="A0A212LZ17"/>
<proteinExistence type="predicted"/>
<dbReference type="Pfam" id="PF07875">
    <property type="entry name" value="Coat_F"/>
    <property type="match status" value="1"/>
</dbReference>